<dbReference type="AlphaFoldDB" id="A0A978UG28"/>
<feature type="region of interest" description="Disordered" evidence="1">
    <location>
        <begin position="41"/>
        <end position="149"/>
    </location>
</feature>
<keyword evidence="3" id="KW-0732">Signal</keyword>
<dbReference type="InterPro" id="IPR055780">
    <property type="entry name" value="DUF7356"/>
</dbReference>
<feature type="compositionally biased region" description="Polar residues" evidence="1">
    <location>
        <begin position="355"/>
        <end position="365"/>
    </location>
</feature>
<keyword evidence="2" id="KW-0812">Transmembrane</keyword>
<sequence>MDKNFALLLGFLLVLPLVHCSDADSQTGANRTTGLGLEISLNPNDTDSTNGKNSASDLVLNPTKVEKVKSMEDQVGGENKDIEKGNDDKSNLGMQTEAKEAQNLQQGKGGSDEEPKPKDVYDKKENNEGDSTGPKDVPKEPVKKENELTYKPVRKEVSRGEECDLSNRCTANDHKLIACLRVPGDDIPQLSLLIQNKGKTPLKVAIYAPKSIQLDEAEVDLQENENTMVTFSIQHEGTDSLIVLRGGNDNCTLDFRDPTLHGTRKDADNSLNSTHKNLLSRRYVIAFVSFSAMLIIASLWMFIGFQRRKLLNGGYKYQKLDMDLPVSSGVKPEMDVNDGWDNSWGDNWDDEEAPQTPSMPVTPSLSAKGLAPRRLNKDGWKSASSTVSCNISLMPQLFKLGSTLLSIAEKAYYLMKAELGKLNSNAPTIEVDLPTPCH</sequence>
<keyword evidence="2" id="KW-0472">Membrane</keyword>
<evidence type="ECO:0000256" key="3">
    <source>
        <dbReference type="SAM" id="SignalP"/>
    </source>
</evidence>
<feature type="region of interest" description="Disordered" evidence="1">
    <location>
        <begin position="342"/>
        <end position="367"/>
    </location>
</feature>
<protein>
    <recommendedName>
        <fullName evidence="4">DUF7356 domain-containing protein</fullName>
    </recommendedName>
</protein>
<evidence type="ECO:0000256" key="1">
    <source>
        <dbReference type="SAM" id="MobiDB-lite"/>
    </source>
</evidence>
<evidence type="ECO:0000313" key="5">
    <source>
        <dbReference type="EMBL" id="KAH7513759.1"/>
    </source>
</evidence>
<gene>
    <name evidence="5" type="ORF">FEM48_Zijuj11G0015600</name>
</gene>
<feature type="compositionally biased region" description="Basic and acidic residues" evidence="1">
    <location>
        <begin position="64"/>
        <end position="90"/>
    </location>
</feature>
<dbReference type="EMBL" id="JAEACU010000011">
    <property type="protein sequence ID" value="KAH7513759.1"/>
    <property type="molecule type" value="Genomic_DNA"/>
</dbReference>
<accession>A0A978UG28</accession>
<evidence type="ECO:0000259" key="4">
    <source>
        <dbReference type="Pfam" id="PF24053"/>
    </source>
</evidence>
<name>A0A978UG28_ZIZJJ</name>
<feature type="compositionally biased region" description="Polar residues" evidence="1">
    <location>
        <begin position="41"/>
        <end position="56"/>
    </location>
</feature>
<organism evidence="5 6">
    <name type="scientific">Ziziphus jujuba var. spinosa</name>
    <dbReference type="NCBI Taxonomy" id="714518"/>
    <lineage>
        <taxon>Eukaryota</taxon>
        <taxon>Viridiplantae</taxon>
        <taxon>Streptophyta</taxon>
        <taxon>Embryophyta</taxon>
        <taxon>Tracheophyta</taxon>
        <taxon>Spermatophyta</taxon>
        <taxon>Magnoliopsida</taxon>
        <taxon>eudicotyledons</taxon>
        <taxon>Gunneridae</taxon>
        <taxon>Pentapetalae</taxon>
        <taxon>rosids</taxon>
        <taxon>fabids</taxon>
        <taxon>Rosales</taxon>
        <taxon>Rhamnaceae</taxon>
        <taxon>Paliureae</taxon>
        <taxon>Ziziphus</taxon>
    </lineage>
</organism>
<dbReference type="Proteomes" id="UP000813462">
    <property type="component" value="Unassembled WGS sequence"/>
</dbReference>
<feature type="compositionally biased region" description="Basic and acidic residues" evidence="1">
    <location>
        <begin position="110"/>
        <end position="127"/>
    </location>
</feature>
<feature type="chain" id="PRO_5038091020" description="DUF7356 domain-containing protein" evidence="3">
    <location>
        <begin position="21"/>
        <end position="438"/>
    </location>
</feature>
<dbReference type="PANTHER" id="PTHR34200:SF8">
    <property type="entry name" value="TRANSMEMBRANE PROTEIN"/>
    <property type="match status" value="1"/>
</dbReference>
<reference evidence="5" key="1">
    <citation type="journal article" date="2021" name="Front. Plant Sci.">
        <title>Chromosome-Scale Genome Assembly for Chinese Sour Jujube and Insights Into Its Genome Evolution and Domestication Signature.</title>
        <authorList>
            <person name="Shen L.-Y."/>
            <person name="Luo H."/>
            <person name="Wang X.-L."/>
            <person name="Wang X.-M."/>
            <person name="Qiu X.-J."/>
            <person name="Liu H."/>
            <person name="Zhou S.-S."/>
            <person name="Jia K.-H."/>
            <person name="Nie S."/>
            <person name="Bao Y.-T."/>
            <person name="Zhang R.-G."/>
            <person name="Yun Q.-Z."/>
            <person name="Chai Y.-H."/>
            <person name="Lu J.-Y."/>
            <person name="Li Y."/>
            <person name="Zhao S.-W."/>
            <person name="Mao J.-F."/>
            <person name="Jia S.-G."/>
            <person name="Mao Y.-M."/>
        </authorList>
    </citation>
    <scope>NUCLEOTIDE SEQUENCE</scope>
    <source>
        <strain evidence="5">AT0</strain>
        <tissue evidence="5">Leaf</tissue>
    </source>
</reference>
<evidence type="ECO:0000256" key="2">
    <source>
        <dbReference type="SAM" id="Phobius"/>
    </source>
</evidence>
<dbReference type="Pfam" id="PF24053">
    <property type="entry name" value="DUF7356"/>
    <property type="match status" value="1"/>
</dbReference>
<evidence type="ECO:0000313" key="6">
    <source>
        <dbReference type="Proteomes" id="UP000813462"/>
    </source>
</evidence>
<comment type="caution">
    <text evidence="5">The sequence shown here is derived from an EMBL/GenBank/DDBJ whole genome shotgun (WGS) entry which is preliminary data.</text>
</comment>
<feature type="compositionally biased region" description="Basic and acidic residues" evidence="1">
    <location>
        <begin position="136"/>
        <end position="149"/>
    </location>
</feature>
<dbReference type="PANTHER" id="PTHR34200">
    <property type="entry name" value="DENTIN SIALOPHOSPHOPROTEIN-LIKE ISOFORM X1"/>
    <property type="match status" value="1"/>
</dbReference>
<feature type="transmembrane region" description="Helical" evidence="2">
    <location>
        <begin position="283"/>
        <end position="303"/>
    </location>
</feature>
<proteinExistence type="predicted"/>
<feature type="domain" description="DUF7356" evidence="4">
    <location>
        <begin position="155"/>
        <end position="258"/>
    </location>
</feature>
<keyword evidence="2" id="KW-1133">Transmembrane helix</keyword>
<feature type="signal peptide" evidence="3">
    <location>
        <begin position="1"/>
        <end position="20"/>
    </location>
</feature>